<evidence type="ECO:0000256" key="2">
    <source>
        <dbReference type="SAM" id="SignalP"/>
    </source>
</evidence>
<proteinExistence type="predicted"/>
<evidence type="ECO:0000313" key="4">
    <source>
        <dbReference type="Proteomes" id="UP000184096"/>
    </source>
</evidence>
<feature type="region of interest" description="Disordered" evidence="1">
    <location>
        <begin position="31"/>
        <end position="56"/>
    </location>
</feature>
<organism evidence="3 4">
    <name type="scientific">Bradyrhizobium erythrophlei</name>
    <dbReference type="NCBI Taxonomy" id="1437360"/>
    <lineage>
        <taxon>Bacteria</taxon>
        <taxon>Pseudomonadati</taxon>
        <taxon>Pseudomonadota</taxon>
        <taxon>Alphaproteobacteria</taxon>
        <taxon>Hyphomicrobiales</taxon>
        <taxon>Nitrobacteraceae</taxon>
        <taxon>Bradyrhizobium</taxon>
    </lineage>
</organism>
<keyword evidence="4" id="KW-1185">Reference proteome</keyword>
<keyword evidence="2" id="KW-0732">Signal</keyword>
<accession>A0A1M7SSI3</accession>
<gene>
    <name evidence="3" type="ORF">SAMN05444170_0115</name>
</gene>
<name>A0A1M7SSI3_9BRAD</name>
<dbReference type="PROSITE" id="PS51257">
    <property type="entry name" value="PROKAR_LIPOPROTEIN"/>
    <property type="match status" value="1"/>
</dbReference>
<evidence type="ECO:0000313" key="3">
    <source>
        <dbReference type="EMBL" id="SHN61381.1"/>
    </source>
</evidence>
<feature type="signal peptide" evidence="2">
    <location>
        <begin position="1"/>
        <end position="23"/>
    </location>
</feature>
<feature type="chain" id="PRO_5012364879" description="Translation initiation factor 2" evidence="2">
    <location>
        <begin position="24"/>
        <end position="155"/>
    </location>
</feature>
<evidence type="ECO:0008006" key="5">
    <source>
        <dbReference type="Google" id="ProtNLM"/>
    </source>
</evidence>
<dbReference type="OrthoDB" id="7432923at2"/>
<reference evidence="4" key="1">
    <citation type="submission" date="2016-11" db="EMBL/GenBank/DDBJ databases">
        <authorList>
            <person name="Varghese N."/>
            <person name="Submissions S."/>
        </authorList>
    </citation>
    <scope>NUCLEOTIDE SEQUENCE [LARGE SCALE GENOMIC DNA]</scope>
    <source>
        <strain evidence="4">GAS401</strain>
    </source>
</reference>
<protein>
    <recommendedName>
        <fullName evidence="5">Translation initiation factor 2</fullName>
    </recommendedName>
</protein>
<dbReference type="AlphaFoldDB" id="A0A1M7SSI3"/>
<feature type="region of interest" description="Disordered" evidence="1">
    <location>
        <begin position="116"/>
        <end position="155"/>
    </location>
</feature>
<dbReference type="Proteomes" id="UP000184096">
    <property type="component" value="Chromosome I"/>
</dbReference>
<dbReference type="RefSeq" id="WP_072815885.1">
    <property type="nucleotide sequence ID" value="NZ_LT670849.1"/>
</dbReference>
<evidence type="ECO:0000256" key="1">
    <source>
        <dbReference type="SAM" id="MobiDB-lite"/>
    </source>
</evidence>
<dbReference type="EMBL" id="LT670849">
    <property type="protein sequence ID" value="SHN61381.1"/>
    <property type="molecule type" value="Genomic_DNA"/>
</dbReference>
<sequence>MRRAFAMAVAAIGLAGCSSFSSGDYFSSLRSPPPSAQVQLESTPPGAEARTSLGPGCKTPCSVSVTPPDSATSFLVNYSLPGRQPAGVPVNIIKVDGGIFGYNTIKVEPNPVVAELQPIGPPPKAAKPPMRPKRKKPATAAPPDGSIDQAAPPQR</sequence>